<evidence type="ECO:0000313" key="9">
    <source>
        <dbReference type="EMBL" id="KAF2430062.1"/>
    </source>
</evidence>
<feature type="region of interest" description="Disordered" evidence="8">
    <location>
        <begin position="175"/>
        <end position="282"/>
    </location>
</feature>
<dbReference type="GO" id="GO:0035267">
    <property type="term" value="C:NuA4 histone acetyltransferase complex"/>
    <property type="evidence" value="ECO:0007669"/>
    <property type="project" value="TreeGrafter"/>
</dbReference>
<comment type="subcellular location">
    <subcellularLocation>
        <location evidence="1">Nucleus</location>
    </subcellularLocation>
</comment>
<comment type="caution">
    <text evidence="9">The sequence shown here is derived from an EMBL/GenBank/DDBJ whole genome shotgun (WGS) entry which is preliminary data.</text>
</comment>
<keyword evidence="5" id="KW-0804">Transcription</keyword>
<dbReference type="PANTHER" id="PTHR13581">
    <property type="entry name" value="MRG-BINDING PROTEIN"/>
    <property type="match status" value="1"/>
</dbReference>
<feature type="region of interest" description="Disordered" evidence="8">
    <location>
        <begin position="1"/>
        <end position="39"/>
    </location>
</feature>
<dbReference type="Proteomes" id="UP000800235">
    <property type="component" value="Unassembled WGS sequence"/>
</dbReference>
<evidence type="ECO:0000256" key="8">
    <source>
        <dbReference type="SAM" id="MobiDB-lite"/>
    </source>
</evidence>
<comment type="similarity">
    <text evidence="2">Belongs to the EAF7 family.</text>
</comment>
<feature type="compositionally biased region" description="Basic and acidic residues" evidence="8">
    <location>
        <begin position="204"/>
        <end position="217"/>
    </location>
</feature>
<dbReference type="PANTHER" id="PTHR13581:SF5">
    <property type="entry name" value="MRG_MORF4L-BINDING PROTEIN"/>
    <property type="match status" value="1"/>
</dbReference>
<feature type="region of interest" description="Disordered" evidence="8">
    <location>
        <begin position="119"/>
        <end position="153"/>
    </location>
</feature>
<comment type="function">
    <text evidence="7">Component of the NuA4 histone acetyltransferase complex which is involved in transcriptional activation of selected genes principally by acetylation of nucleosomal histone H4 and H2A. The NuA4 complex is also involved in DNA repair.</text>
</comment>
<protein>
    <submittedName>
        <fullName evidence="9">CT20-domain-containing protein</fullName>
    </submittedName>
</protein>
<dbReference type="EMBL" id="MU007042">
    <property type="protein sequence ID" value="KAF2430062.1"/>
    <property type="molecule type" value="Genomic_DNA"/>
</dbReference>
<accession>A0A9P4NR09</accession>
<evidence type="ECO:0000256" key="4">
    <source>
        <dbReference type="ARBA" id="ARBA00023015"/>
    </source>
</evidence>
<keyword evidence="4" id="KW-0805">Transcription regulation</keyword>
<keyword evidence="3" id="KW-0156">Chromatin regulator</keyword>
<evidence type="ECO:0000313" key="10">
    <source>
        <dbReference type="Proteomes" id="UP000800235"/>
    </source>
</evidence>
<reference evidence="9" key="1">
    <citation type="journal article" date="2020" name="Stud. Mycol.">
        <title>101 Dothideomycetes genomes: a test case for predicting lifestyles and emergence of pathogens.</title>
        <authorList>
            <person name="Haridas S."/>
            <person name="Albert R."/>
            <person name="Binder M."/>
            <person name="Bloem J."/>
            <person name="Labutti K."/>
            <person name="Salamov A."/>
            <person name="Andreopoulos B."/>
            <person name="Baker S."/>
            <person name="Barry K."/>
            <person name="Bills G."/>
            <person name="Bluhm B."/>
            <person name="Cannon C."/>
            <person name="Castanera R."/>
            <person name="Culley D."/>
            <person name="Daum C."/>
            <person name="Ezra D."/>
            <person name="Gonzalez J."/>
            <person name="Henrissat B."/>
            <person name="Kuo A."/>
            <person name="Liang C."/>
            <person name="Lipzen A."/>
            <person name="Lutzoni F."/>
            <person name="Magnuson J."/>
            <person name="Mondo S."/>
            <person name="Nolan M."/>
            <person name="Ohm R."/>
            <person name="Pangilinan J."/>
            <person name="Park H.-J."/>
            <person name="Ramirez L."/>
            <person name="Alfaro M."/>
            <person name="Sun H."/>
            <person name="Tritt A."/>
            <person name="Yoshinaga Y."/>
            <person name="Zwiers L.-H."/>
            <person name="Turgeon B."/>
            <person name="Goodwin S."/>
            <person name="Spatafora J."/>
            <person name="Crous P."/>
            <person name="Grigoriev I."/>
        </authorList>
    </citation>
    <scope>NUCLEOTIDE SEQUENCE</scope>
    <source>
        <strain evidence="9">CBS 130266</strain>
    </source>
</reference>
<evidence type="ECO:0000256" key="2">
    <source>
        <dbReference type="ARBA" id="ARBA00007117"/>
    </source>
</evidence>
<dbReference type="AlphaFoldDB" id="A0A9P4NR09"/>
<evidence type="ECO:0000256" key="6">
    <source>
        <dbReference type="ARBA" id="ARBA00023242"/>
    </source>
</evidence>
<dbReference type="InterPro" id="IPR012423">
    <property type="entry name" value="Eaf7/MRGBP"/>
</dbReference>
<keyword evidence="6" id="KW-0539">Nucleus</keyword>
<dbReference type="GO" id="GO:0005634">
    <property type="term" value="C:nucleus"/>
    <property type="evidence" value="ECO:0007669"/>
    <property type="project" value="UniProtKB-SubCell"/>
</dbReference>
<feature type="compositionally biased region" description="Acidic residues" evidence="8">
    <location>
        <begin position="245"/>
        <end position="260"/>
    </location>
</feature>
<feature type="compositionally biased region" description="Basic residues" evidence="8">
    <location>
        <begin position="269"/>
        <end position="282"/>
    </location>
</feature>
<dbReference type="Pfam" id="PF07904">
    <property type="entry name" value="Eaf7"/>
    <property type="match status" value="1"/>
</dbReference>
<proteinExistence type="inferred from homology"/>
<dbReference type="GO" id="GO:0006325">
    <property type="term" value="P:chromatin organization"/>
    <property type="evidence" value="ECO:0007669"/>
    <property type="project" value="UniProtKB-KW"/>
</dbReference>
<feature type="compositionally biased region" description="Acidic residues" evidence="8">
    <location>
        <begin position="130"/>
        <end position="149"/>
    </location>
</feature>
<evidence type="ECO:0000256" key="1">
    <source>
        <dbReference type="ARBA" id="ARBA00004123"/>
    </source>
</evidence>
<evidence type="ECO:0000256" key="3">
    <source>
        <dbReference type="ARBA" id="ARBA00022853"/>
    </source>
</evidence>
<organism evidence="9 10">
    <name type="scientific">Tothia fuscella</name>
    <dbReference type="NCBI Taxonomy" id="1048955"/>
    <lineage>
        <taxon>Eukaryota</taxon>
        <taxon>Fungi</taxon>
        <taxon>Dikarya</taxon>
        <taxon>Ascomycota</taxon>
        <taxon>Pezizomycotina</taxon>
        <taxon>Dothideomycetes</taxon>
        <taxon>Pleosporomycetidae</taxon>
        <taxon>Venturiales</taxon>
        <taxon>Cylindrosympodiaceae</taxon>
        <taxon>Tothia</taxon>
    </lineage>
</organism>
<feature type="compositionally biased region" description="Basic residues" evidence="8">
    <location>
        <begin position="218"/>
        <end position="237"/>
    </location>
</feature>
<dbReference type="OrthoDB" id="5595141at2759"/>
<keyword evidence="10" id="KW-1185">Reference proteome</keyword>
<evidence type="ECO:0000256" key="7">
    <source>
        <dbReference type="ARBA" id="ARBA00025178"/>
    </source>
</evidence>
<name>A0A9P4NR09_9PEZI</name>
<sequence length="282" mass="31337">MPPRKKARVSEGSTPKATHDAPAEASTPQDSNKNKTEKVDLLNDPWTDDEEILLFKSMIRWKPTGVHKHFRMLAISNALSSHGFTSSAAPHTRIPGIWSKLSSLYDLEALDERENAHAGLLGTPPLMSDDQSDVGEQEGEGEGEGEGEEVDRTWIHDFELPEEDYGDEMWERRFPKGDEKLSLSPEAVEGLFMTRSEPGVNLDSIREQAQDHEEAGSAKRKGKKTTVGKAIKGKAVRSTRSTPADEMEDDDEEGEEEEESQPAGTSKKATSKSKPARRTRRR</sequence>
<gene>
    <name evidence="9" type="ORF">EJ08DRAFT_688103</name>
</gene>
<dbReference type="GO" id="GO:0006357">
    <property type="term" value="P:regulation of transcription by RNA polymerase II"/>
    <property type="evidence" value="ECO:0007669"/>
    <property type="project" value="TreeGrafter"/>
</dbReference>
<evidence type="ECO:0000256" key="5">
    <source>
        <dbReference type="ARBA" id="ARBA00023163"/>
    </source>
</evidence>